<dbReference type="EMBL" id="SRLO01000602">
    <property type="protein sequence ID" value="TNN50893.1"/>
    <property type="molecule type" value="Genomic_DNA"/>
</dbReference>
<evidence type="ECO:0000313" key="2">
    <source>
        <dbReference type="Proteomes" id="UP000314294"/>
    </source>
</evidence>
<organism evidence="1 2">
    <name type="scientific">Liparis tanakae</name>
    <name type="common">Tanaka's snailfish</name>
    <dbReference type="NCBI Taxonomy" id="230148"/>
    <lineage>
        <taxon>Eukaryota</taxon>
        <taxon>Metazoa</taxon>
        <taxon>Chordata</taxon>
        <taxon>Craniata</taxon>
        <taxon>Vertebrata</taxon>
        <taxon>Euteleostomi</taxon>
        <taxon>Actinopterygii</taxon>
        <taxon>Neopterygii</taxon>
        <taxon>Teleostei</taxon>
        <taxon>Neoteleostei</taxon>
        <taxon>Acanthomorphata</taxon>
        <taxon>Eupercaria</taxon>
        <taxon>Perciformes</taxon>
        <taxon>Cottioidei</taxon>
        <taxon>Cottales</taxon>
        <taxon>Liparidae</taxon>
        <taxon>Liparis</taxon>
    </lineage>
</organism>
<evidence type="ECO:0000313" key="1">
    <source>
        <dbReference type="EMBL" id="TNN50893.1"/>
    </source>
</evidence>
<dbReference type="AlphaFoldDB" id="A0A4Z2GDB2"/>
<gene>
    <name evidence="1" type="ORF">EYF80_038917</name>
</gene>
<proteinExistence type="predicted"/>
<sequence length="73" mass="8120">MDLYRVWASDISIPTICITRRTLHDYVSCHDNNIISSVKPEPEPCGAELLHHAIESGLQSPGSLVSEEAEEEE</sequence>
<keyword evidence="2" id="KW-1185">Reference proteome</keyword>
<name>A0A4Z2GDB2_9TELE</name>
<protein>
    <submittedName>
        <fullName evidence="1">Uncharacterized protein</fullName>
    </submittedName>
</protein>
<comment type="caution">
    <text evidence="1">The sequence shown here is derived from an EMBL/GenBank/DDBJ whole genome shotgun (WGS) entry which is preliminary data.</text>
</comment>
<dbReference type="Proteomes" id="UP000314294">
    <property type="component" value="Unassembled WGS sequence"/>
</dbReference>
<accession>A0A4Z2GDB2</accession>
<reference evidence="1 2" key="1">
    <citation type="submission" date="2019-03" db="EMBL/GenBank/DDBJ databases">
        <title>First draft genome of Liparis tanakae, snailfish: a comprehensive survey of snailfish specific genes.</title>
        <authorList>
            <person name="Kim W."/>
            <person name="Song I."/>
            <person name="Jeong J.-H."/>
            <person name="Kim D."/>
            <person name="Kim S."/>
            <person name="Ryu S."/>
            <person name="Song J.Y."/>
            <person name="Lee S.K."/>
        </authorList>
    </citation>
    <scope>NUCLEOTIDE SEQUENCE [LARGE SCALE GENOMIC DNA]</scope>
    <source>
        <tissue evidence="1">Muscle</tissue>
    </source>
</reference>